<protein>
    <submittedName>
        <fullName evidence="3">Amidase</fullName>
        <ecNumber evidence="3">3.5.1.4</ecNumber>
    </submittedName>
</protein>
<evidence type="ECO:0000256" key="1">
    <source>
        <dbReference type="SAM" id="SignalP"/>
    </source>
</evidence>
<keyword evidence="3" id="KW-0378">Hydrolase</keyword>
<dbReference type="Gene3D" id="3.90.1300.10">
    <property type="entry name" value="Amidase signature (AS) domain"/>
    <property type="match status" value="1"/>
</dbReference>
<evidence type="ECO:0000259" key="2">
    <source>
        <dbReference type="Pfam" id="PF01425"/>
    </source>
</evidence>
<sequence length="515" mass="53377">MGRHTAAALAALLALSLPSLATAQTVAIPPAGERASPPPFDPVAEARTYLARIEAIDDAGPQLNAVIVHNPGAAEEASIVNGASLLAGRTVLVKDNIETREWPTTAGSLALADNMTGRDAPLIARLRQNGGVVLGKTNLSEWANFRSSDSVSGWSAVGGLTRNPHGTDRNACGSSSGSGAAVAAGLSWAAIGTETDGSITCPASVNGVVGFKPSTGLVSGELIVPISASQDTAGPMARSVADAALLLSAIAGPDYGDLERAGGEGDRAFDFTAGLDTASLAGVRIGVLRDRFGGFEPLGQIYEQALDDMRRAGAVLVDVTYADQPAMGRDEFTVLLYEFREGVDAYLAASPAAIPVRSLQDLVDFNAVHALSEMRWFGQDLFAAALATTDRPAYEAARANSLRLAGPEGIDRMLAENDVAFLIAPTRGPAWVSDLVNGDNYRGGIGIGNLAAIAGYPHLTVPMGAVEGLPVGLSFIGAKWSDHRILQAGAAYERARMVPLPEPRLAPWEPAAPTR</sequence>
<organism evidence="3 4">
    <name type="scientific">Aurantiacibacter arachoides</name>
    <dbReference type="NCBI Taxonomy" id="1850444"/>
    <lineage>
        <taxon>Bacteria</taxon>
        <taxon>Pseudomonadati</taxon>
        <taxon>Pseudomonadota</taxon>
        <taxon>Alphaproteobacteria</taxon>
        <taxon>Sphingomonadales</taxon>
        <taxon>Erythrobacteraceae</taxon>
        <taxon>Aurantiacibacter</taxon>
    </lineage>
</organism>
<dbReference type="InterPro" id="IPR036928">
    <property type="entry name" value="AS_sf"/>
</dbReference>
<name>A0A845A455_9SPHN</name>
<dbReference type="NCBIfam" id="NF006006">
    <property type="entry name" value="PRK08137.1"/>
    <property type="match status" value="1"/>
</dbReference>
<dbReference type="EMBL" id="WTYH01000001">
    <property type="protein sequence ID" value="MXO92379.1"/>
    <property type="molecule type" value="Genomic_DNA"/>
</dbReference>
<accession>A0A845A455</accession>
<dbReference type="Proteomes" id="UP000460626">
    <property type="component" value="Unassembled WGS sequence"/>
</dbReference>
<dbReference type="RefSeq" id="WP_131451766.1">
    <property type="nucleotide sequence ID" value="NZ_BMJK01000001.1"/>
</dbReference>
<dbReference type="AlphaFoldDB" id="A0A845A455"/>
<keyword evidence="1" id="KW-0732">Signal</keyword>
<dbReference type="SUPFAM" id="SSF75304">
    <property type="entry name" value="Amidase signature (AS) enzymes"/>
    <property type="match status" value="1"/>
</dbReference>
<dbReference type="OrthoDB" id="8872210at2"/>
<dbReference type="Pfam" id="PF01425">
    <property type="entry name" value="Amidase"/>
    <property type="match status" value="1"/>
</dbReference>
<gene>
    <name evidence="3" type="ORF">GRI62_02010</name>
</gene>
<dbReference type="GO" id="GO:0004040">
    <property type="term" value="F:amidase activity"/>
    <property type="evidence" value="ECO:0007669"/>
    <property type="project" value="UniProtKB-EC"/>
</dbReference>
<dbReference type="InterPro" id="IPR023631">
    <property type="entry name" value="Amidase_dom"/>
</dbReference>
<reference evidence="3 4" key="1">
    <citation type="submission" date="2019-12" db="EMBL/GenBank/DDBJ databases">
        <title>Genomic-based taxomic classification of the family Erythrobacteraceae.</title>
        <authorList>
            <person name="Xu L."/>
        </authorList>
    </citation>
    <scope>NUCLEOTIDE SEQUENCE [LARGE SCALE GENOMIC DNA]</scope>
    <source>
        <strain evidence="3 4">RC4-10-4</strain>
    </source>
</reference>
<dbReference type="EC" id="3.5.1.4" evidence="3"/>
<comment type="caution">
    <text evidence="3">The sequence shown here is derived from an EMBL/GenBank/DDBJ whole genome shotgun (WGS) entry which is preliminary data.</text>
</comment>
<dbReference type="PANTHER" id="PTHR42678">
    <property type="entry name" value="AMIDASE"/>
    <property type="match status" value="1"/>
</dbReference>
<evidence type="ECO:0000313" key="3">
    <source>
        <dbReference type="EMBL" id="MXO92379.1"/>
    </source>
</evidence>
<feature type="chain" id="PRO_5032541138" evidence="1">
    <location>
        <begin position="24"/>
        <end position="515"/>
    </location>
</feature>
<evidence type="ECO:0000313" key="4">
    <source>
        <dbReference type="Proteomes" id="UP000460626"/>
    </source>
</evidence>
<proteinExistence type="predicted"/>
<feature type="domain" description="Amidase" evidence="2">
    <location>
        <begin position="47"/>
        <end position="486"/>
    </location>
</feature>
<keyword evidence="4" id="KW-1185">Reference proteome</keyword>
<feature type="signal peptide" evidence="1">
    <location>
        <begin position="1"/>
        <end position="23"/>
    </location>
</feature>
<dbReference type="PANTHER" id="PTHR42678:SF34">
    <property type="entry name" value="OS04G0183300 PROTEIN"/>
    <property type="match status" value="1"/>
</dbReference>